<name>A0A537L7M8_9BACT</name>
<dbReference type="InterPro" id="IPR028081">
    <property type="entry name" value="Leu-bd"/>
</dbReference>
<keyword evidence="2" id="KW-0732">Signal</keyword>
<evidence type="ECO:0000313" key="6">
    <source>
        <dbReference type="Proteomes" id="UP000319353"/>
    </source>
</evidence>
<feature type="transmembrane region" description="Helical" evidence="3">
    <location>
        <begin position="21"/>
        <end position="43"/>
    </location>
</feature>
<dbReference type="Proteomes" id="UP000319353">
    <property type="component" value="Unassembled WGS sequence"/>
</dbReference>
<dbReference type="PANTHER" id="PTHR30483:SF37">
    <property type="entry name" value="ABC TRANSPORTER SUBSTRATE-BINDING PROTEIN"/>
    <property type="match status" value="1"/>
</dbReference>
<dbReference type="InterPro" id="IPR028082">
    <property type="entry name" value="Peripla_BP_I"/>
</dbReference>
<protein>
    <submittedName>
        <fullName evidence="5">Branched-chain amino acid ABC transporter substrate-binding protein</fullName>
    </submittedName>
</protein>
<dbReference type="AlphaFoldDB" id="A0A537L7M8"/>
<evidence type="ECO:0000313" key="5">
    <source>
        <dbReference type="EMBL" id="TMJ03970.1"/>
    </source>
</evidence>
<evidence type="ECO:0000256" key="3">
    <source>
        <dbReference type="SAM" id="Phobius"/>
    </source>
</evidence>
<accession>A0A537L7M8</accession>
<gene>
    <name evidence="5" type="ORF">E6H01_04555</name>
</gene>
<comment type="caution">
    <text evidence="5">The sequence shown here is derived from an EMBL/GenBank/DDBJ whole genome shotgun (WGS) entry which is preliminary data.</text>
</comment>
<organism evidence="5 6">
    <name type="scientific">Candidatus Segetimicrobium genomatis</name>
    <dbReference type="NCBI Taxonomy" id="2569760"/>
    <lineage>
        <taxon>Bacteria</taxon>
        <taxon>Bacillati</taxon>
        <taxon>Candidatus Sysuimicrobiota</taxon>
        <taxon>Candidatus Sysuimicrobiia</taxon>
        <taxon>Candidatus Sysuimicrobiales</taxon>
        <taxon>Candidatus Segetimicrobiaceae</taxon>
        <taxon>Candidatus Segetimicrobium</taxon>
    </lineage>
</organism>
<keyword evidence="3" id="KW-0812">Transmembrane</keyword>
<dbReference type="EMBL" id="VBAL01000053">
    <property type="protein sequence ID" value="TMJ03970.1"/>
    <property type="molecule type" value="Genomic_DNA"/>
</dbReference>
<dbReference type="InterPro" id="IPR051010">
    <property type="entry name" value="BCAA_transport"/>
</dbReference>
<comment type="similarity">
    <text evidence="1">Belongs to the leucine-binding protein family.</text>
</comment>
<keyword evidence="3" id="KW-1133">Transmembrane helix</keyword>
<dbReference type="Pfam" id="PF13458">
    <property type="entry name" value="Peripla_BP_6"/>
    <property type="match status" value="1"/>
</dbReference>
<sequence length="436" mass="46432">MSTPSQVEAAAPVAPRSRRKIIAIGIAFVLILVAIAAAAVYYLTLPPGFSGTIKIGFTISQTGNFNVEGTNSLNGIKTAANWLNSHGGIAVGGKLYNVSLDYYDDQSMQGNIGTLYPRIIQQDGAQFLLAPYSSLLTAPAAPIADQYDRVMLSHGGSSDLIWTQTSRRNLVEVLSSASIYLKGAVDWLKANHPTDKIAALYASDSFSSFATQAALGYAQSLGLTVVYNQSYPLTVTDLSTQLTAAKNAGADDLIGGGHFNDGLLIMNDLKTAWTMPAPKFISLLVAVTEPTFQTQLTNYANYVTGPSQWETVVSYSPSLAQSLSLPWYGPTPAEFTQLYGTLNGGATPGYHAGEAGAALFVLADAIQRANSLNTTDVRAKLGTMHVMNFFGQFQLDSRGLQIAHSMVLVQWQGGVKKVVLPSDVADGTCQYPYTGT</sequence>
<dbReference type="Gene3D" id="3.40.50.2300">
    <property type="match status" value="2"/>
</dbReference>
<proteinExistence type="inferred from homology"/>
<reference evidence="5 6" key="1">
    <citation type="journal article" date="2019" name="Nat. Microbiol.">
        <title>Mediterranean grassland soil C-N compound turnover is dependent on rainfall and depth, and is mediated by genomically divergent microorganisms.</title>
        <authorList>
            <person name="Diamond S."/>
            <person name="Andeer P.F."/>
            <person name="Li Z."/>
            <person name="Crits-Christoph A."/>
            <person name="Burstein D."/>
            <person name="Anantharaman K."/>
            <person name="Lane K.R."/>
            <person name="Thomas B.C."/>
            <person name="Pan C."/>
            <person name="Northen T.R."/>
            <person name="Banfield J.F."/>
        </authorList>
    </citation>
    <scope>NUCLEOTIDE SEQUENCE [LARGE SCALE GENOMIC DNA]</scope>
    <source>
        <strain evidence="5">NP_4</strain>
    </source>
</reference>
<dbReference type="SUPFAM" id="SSF53822">
    <property type="entry name" value="Periplasmic binding protein-like I"/>
    <property type="match status" value="1"/>
</dbReference>
<dbReference type="PANTHER" id="PTHR30483">
    <property type="entry name" value="LEUCINE-SPECIFIC-BINDING PROTEIN"/>
    <property type="match status" value="1"/>
</dbReference>
<evidence type="ECO:0000256" key="1">
    <source>
        <dbReference type="ARBA" id="ARBA00010062"/>
    </source>
</evidence>
<dbReference type="CDD" id="cd06338">
    <property type="entry name" value="PBP1_ABC_ligand_binding-like"/>
    <property type="match status" value="1"/>
</dbReference>
<feature type="domain" description="Leucine-binding protein" evidence="4">
    <location>
        <begin position="52"/>
        <end position="414"/>
    </location>
</feature>
<keyword evidence="3" id="KW-0472">Membrane</keyword>
<evidence type="ECO:0000256" key="2">
    <source>
        <dbReference type="ARBA" id="ARBA00022729"/>
    </source>
</evidence>
<evidence type="ECO:0000259" key="4">
    <source>
        <dbReference type="Pfam" id="PF13458"/>
    </source>
</evidence>